<dbReference type="EMBL" id="RSED01000001">
    <property type="protein sequence ID" value="RRS06166.1"/>
    <property type="molecule type" value="Genomic_DNA"/>
</dbReference>
<organism evidence="1 2">
    <name type="scientific">Aquabacterium soli</name>
    <dbReference type="NCBI Taxonomy" id="2493092"/>
    <lineage>
        <taxon>Bacteria</taxon>
        <taxon>Pseudomonadati</taxon>
        <taxon>Pseudomonadota</taxon>
        <taxon>Betaproteobacteria</taxon>
        <taxon>Burkholderiales</taxon>
        <taxon>Aquabacterium</taxon>
    </lineage>
</organism>
<dbReference type="AlphaFoldDB" id="A0A3R8U7C9"/>
<keyword evidence="2" id="KW-1185">Reference proteome</keyword>
<accession>A0A3R8U7C9</accession>
<evidence type="ECO:0000313" key="2">
    <source>
        <dbReference type="Proteomes" id="UP000269265"/>
    </source>
</evidence>
<protein>
    <submittedName>
        <fullName evidence="1">Uncharacterized protein</fullName>
    </submittedName>
</protein>
<comment type="caution">
    <text evidence="1">The sequence shown here is derived from an EMBL/GenBank/DDBJ whole genome shotgun (WGS) entry which is preliminary data.</text>
</comment>
<proteinExistence type="predicted"/>
<dbReference type="RefSeq" id="WP_125241309.1">
    <property type="nucleotide sequence ID" value="NZ_RSED01000001.1"/>
</dbReference>
<dbReference type="Proteomes" id="UP000269265">
    <property type="component" value="Unassembled WGS sequence"/>
</dbReference>
<evidence type="ECO:0000313" key="1">
    <source>
        <dbReference type="EMBL" id="RRS06166.1"/>
    </source>
</evidence>
<gene>
    <name evidence="1" type="ORF">EIP75_00770</name>
</gene>
<reference evidence="1 2" key="1">
    <citation type="submission" date="2018-12" db="EMBL/GenBank/DDBJ databases">
        <title>The whole draft genome of Aquabacterium sp. SJQ9.</title>
        <authorList>
            <person name="Sun L."/>
            <person name="Gao X."/>
            <person name="Chen W."/>
            <person name="Huang K."/>
        </authorList>
    </citation>
    <scope>NUCLEOTIDE SEQUENCE [LARGE SCALE GENOMIC DNA]</scope>
    <source>
        <strain evidence="1 2">SJQ9</strain>
    </source>
</reference>
<sequence>MAAFNPFERSGHWPDALSAAQWLKQGAPVSTRDDGKALAMVLAKLEGLYKKVDVADLQPRRNQVFSTLDELEDAEKGAKAAYRSTVVPLIAQALEARKQALTLAKLCQADPKVPKPVVVLAAQMAKAADEVAEAFKDLGTIFRPFDEARKTLVKADGQLRKTLQPHLTALNKGLDQCQKSPSRELWDKLCKGPCNAVHNTVKNAPRLKDAFWGVWKVHDGDSFSHALQMAEKSAKDDKARQKLEDVIVRMCKELRGELGKLDKAVG</sequence>
<name>A0A3R8U7C9_9BURK</name>